<evidence type="ECO:0000313" key="3">
    <source>
        <dbReference type="Proteomes" id="UP000547674"/>
    </source>
</evidence>
<accession>A0A7Y2E4Y5</accession>
<dbReference type="EMBL" id="JABDJR010000014">
    <property type="protein sequence ID" value="NNF05216.1"/>
    <property type="molecule type" value="Genomic_DNA"/>
</dbReference>
<organism evidence="2 3">
    <name type="scientific">Eiseniibacteriota bacterium</name>
    <dbReference type="NCBI Taxonomy" id="2212470"/>
    <lineage>
        <taxon>Bacteria</taxon>
        <taxon>Candidatus Eiseniibacteriota</taxon>
    </lineage>
</organism>
<sequence length="193" mass="20316">MRKPRIFILLLASLCLVAATASAQCVDGTITSALEVGGTFDGLYKYTVTINWDTPQGLSHATLDCGFGNCASLACASNWYFDDPAGMGSGGSPNDCDFDFEGEFVCQGDPSIGFTDPVIKWDALETNGCEAENTGSAVLCFYTDVAPADGVLPIVLVKNGQSVCEGTILGDCPLPCPTPVEGTSWSKIRKLIH</sequence>
<feature type="chain" id="PRO_5030736854" evidence="1">
    <location>
        <begin position="24"/>
        <end position="193"/>
    </location>
</feature>
<evidence type="ECO:0000313" key="2">
    <source>
        <dbReference type="EMBL" id="NNF05216.1"/>
    </source>
</evidence>
<evidence type="ECO:0000256" key="1">
    <source>
        <dbReference type="SAM" id="SignalP"/>
    </source>
</evidence>
<proteinExistence type="predicted"/>
<gene>
    <name evidence="2" type="ORF">HKN21_00515</name>
</gene>
<name>A0A7Y2E4Y5_UNCEI</name>
<comment type="caution">
    <text evidence="2">The sequence shown here is derived from an EMBL/GenBank/DDBJ whole genome shotgun (WGS) entry which is preliminary data.</text>
</comment>
<dbReference type="AlphaFoldDB" id="A0A7Y2E4Y5"/>
<feature type="signal peptide" evidence="1">
    <location>
        <begin position="1"/>
        <end position="23"/>
    </location>
</feature>
<protein>
    <submittedName>
        <fullName evidence="2">Uncharacterized protein</fullName>
    </submittedName>
</protein>
<keyword evidence="1" id="KW-0732">Signal</keyword>
<reference evidence="2 3" key="1">
    <citation type="submission" date="2020-03" db="EMBL/GenBank/DDBJ databases">
        <title>Metabolic flexibility allows generalist bacteria to become dominant in a frequently disturbed ecosystem.</title>
        <authorList>
            <person name="Chen Y.-J."/>
            <person name="Leung P.M."/>
            <person name="Bay S.K."/>
            <person name="Hugenholtz P."/>
            <person name="Kessler A.J."/>
            <person name="Shelley G."/>
            <person name="Waite D.W."/>
            <person name="Cook P.L."/>
            <person name="Greening C."/>
        </authorList>
    </citation>
    <scope>NUCLEOTIDE SEQUENCE [LARGE SCALE GENOMIC DNA]</scope>
    <source>
        <strain evidence="2">SS_bin_28</strain>
    </source>
</reference>
<dbReference type="Proteomes" id="UP000547674">
    <property type="component" value="Unassembled WGS sequence"/>
</dbReference>